<comment type="similarity">
    <text evidence="1 5">Belongs to the eukaryotic ribosomal protein eL21 family.</text>
</comment>
<dbReference type="GO" id="GO:1990904">
    <property type="term" value="C:ribonucleoprotein complex"/>
    <property type="evidence" value="ECO:0007669"/>
    <property type="project" value="UniProtKB-KW"/>
</dbReference>
<dbReference type="EMBL" id="LNJC01000002">
    <property type="protein sequence ID" value="KYC51239.1"/>
    <property type="molecule type" value="Genomic_DNA"/>
</dbReference>
<dbReference type="NCBIfam" id="NF003303">
    <property type="entry name" value="PRK04306.1"/>
    <property type="match status" value="1"/>
</dbReference>
<dbReference type="Proteomes" id="UP000091929">
    <property type="component" value="Unassembled WGS sequence"/>
</dbReference>
<proteinExistence type="inferred from homology"/>
<keyword evidence="3 5" id="KW-0687">Ribonucleoprotein</keyword>
<comment type="caution">
    <text evidence="6">The sequence shown here is derived from an EMBL/GenBank/DDBJ whole genome shotgun (WGS) entry which is preliminary data.</text>
</comment>
<evidence type="ECO:0000256" key="1">
    <source>
        <dbReference type="ARBA" id="ARBA00008427"/>
    </source>
</evidence>
<dbReference type="FunFam" id="2.30.30.70:FF:000001">
    <property type="entry name" value="60S ribosomal protein L21"/>
    <property type="match status" value="1"/>
</dbReference>
<dbReference type="Proteomes" id="UP000092403">
    <property type="component" value="Unassembled WGS sequence"/>
</dbReference>
<keyword evidence="2 5" id="KW-0689">Ribosomal protein</keyword>
<dbReference type="InterPro" id="IPR001147">
    <property type="entry name" value="Ribosomal_eL21"/>
</dbReference>
<dbReference type="InterPro" id="IPR008991">
    <property type="entry name" value="Translation_prot_SH3-like_sf"/>
</dbReference>
<accession>A0A150J1Z2</accession>
<name>A0A150IMI7_9EURY</name>
<dbReference type="InterPro" id="IPR022856">
    <property type="entry name" value="Ribosomal_eL21_arc"/>
</dbReference>
<evidence type="ECO:0000313" key="10">
    <source>
        <dbReference type="Proteomes" id="UP000092401"/>
    </source>
</evidence>
<dbReference type="Pfam" id="PF01157">
    <property type="entry name" value="Ribosomal_L21e"/>
    <property type="match status" value="1"/>
</dbReference>
<evidence type="ECO:0000313" key="8">
    <source>
        <dbReference type="EMBL" id="KYC51239.1"/>
    </source>
</evidence>
<dbReference type="Proteomes" id="UP000092401">
    <property type="component" value="Unassembled WGS sequence"/>
</dbReference>
<accession>A0A150IQ43</accession>
<dbReference type="HAMAP" id="MF_00369">
    <property type="entry name" value="Ribosomal_eL21"/>
    <property type="match status" value="1"/>
</dbReference>
<dbReference type="GO" id="GO:0006412">
    <property type="term" value="P:translation"/>
    <property type="evidence" value="ECO:0007669"/>
    <property type="project" value="UniProtKB-UniRule"/>
</dbReference>
<gene>
    <name evidence="5" type="primary">rpl21e</name>
    <name evidence="6" type="ORF">APG10_00111</name>
    <name evidence="7" type="ORF">APG11_01412</name>
    <name evidence="8" type="ORF">APG12_00164</name>
</gene>
<sequence>MGRKSHGFRIKTRGKLTKDVRTRGKVPVSRILQEFDVGDSVHIILEPSVHKGMPFPRFHGRTGKVVGKRGSAYLLSIMDGNKEKTIISRPEHMKKQVF</sequence>
<evidence type="ECO:0000313" key="6">
    <source>
        <dbReference type="EMBL" id="KYC46241.1"/>
    </source>
</evidence>
<protein>
    <recommendedName>
        <fullName evidence="4 5">Large ribosomal subunit protein eL21</fullName>
    </recommendedName>
</protein>
<dbReference type="PANTHER" id="PTHR20981">
    <property type="entry name" value="60S RIBOSOMAL PROTEIN L21"/>
    <property type="match status" value="1"/>
</dbReference>
<reference evidence="9 10" key="1">
    <citation type="journal article" date="2016" name="ISME J.">
        <title>Chasing the elusive Euryarchaeota class WSA2: genomes reveal a uniquely fastidious methyl-reducing methanogen.</title>
        <authorList>
            <person name="Nobu M.K."/>
            <person name="Narihiro T."/>
            <person name="Kuroda K."/>
            <person name="Mei R."/>
            <person name="Liu W.T."/>
        </authorList>
    </citation>
    <scope>NUCLEOTIDE SEQUENCE [LARGE SCALE GENOMIC DNA]</scope>
    <source>
        <strain evidence="6">B03fssc0709_Meth_Bin005</strain>
        <strain evidence="7">B15fssc0709_Meth_Bin003</strain>
        <strain evidence="8">BMIXfssc0709_Meth_Bin006</strain>
    </source>
</reference>
<dbReference type="GO" id="GO:0003735">
    <property type="term" value="F:structural constituent of ribosome"/>
    <property type="evidence" value="ECO:0007669"/>
    <property type="project" value="InterPro"/>
</dbReference>
<dbReference type="Gene3D" id="2.30.30.70">
    <property type="entry name" value="Ribosomal protein L21"/>
    <property type="match status" value="1"/>
</dbReference>
<evidence type="ECO:0000256" key="2">
    <source>
        <dbReference type="ARBA" id="ARBA00022980"/>
    </source>
</evidence>
<dbReference type="InterPro" id="IPR036948">
    <property type="entry name" value="Ribosomal_eL21_sf"/>
</dbReference>
<evidence type="ECO:0000256" key="3">
    <source>
        <dbReference type="ARBA" id="ARBA00023274"/>
    </source>
</evidence>
<dbReference type="PROSITE" id="PS01171">
    <property type="entry name" value="RIBOSOMAL_L21E"/>
    <property type="match status" value="1"/>
</dbReference>
<evidence type="ECO:0000313" key="9">
    <source>
        <dbReference type="Proteomes" id="UP000091929"/>
    </source>
</evidence>
<dbReference type="GO" id="GO:0005840">
    <property type="term" value="C:ribosome"/>
    <property type="evidence" value="ECO:0007669"/>
    <property type="project" value="UniProtKB-KW"/>
</dbReference>
<dbReference type="AlphaFoldDB" id="A0A150IMI7"/>
<accession>A0A150IMI7</accession>
<evidence type="ECO:0000256" key="5">
    <source>
        <dbReference type="HAMAP-Rule" id="MF_00369"/>
    </source>
</evidence>
<dbReference type="SUPFAM" id="SSF50104">
    <property type="entry name" value="Translation proteins SH3-like domain"/>
    <property type="match status" value="1"/>
</dbReference>
<evidence type="ECO:0000256" key="4">
    <source>
        <dbReference type="ARBA" id="ARBA00035219"/>
    </source>
</evidence>
<dbReference type="EMBL" id="LNGF01000033">
    <property type="protein sequence ID" value="KYC47103.1"/>
    <property type="molecule type" value="Genomic_DNA"/>
</dbReference>
<evidence type="ECO:0000313" key="7">
    <source>
        <dbReference type="EMBL" id="KYC47103.1"/>
    </source>
</evidence>
<organism evidence="6 10">
    <name type="scientific">Candidatus Methanofastidiosum methylothiophilum</name>
    <dbReference type="NCBI Taxonomy" id="1705564"/>
    <lineage>
        <taxon>Archaea</taxon>
        <taxon>Methanobacteriati</taxon>
        <taxon>Methanobacteriota</taxon>
        <taxon>Stenosarchaea group</taxon>
        <taxon>Candidatus Methanofastidiosia</taxon>
        <taxon>Candidatus Methanofastidiosales</taxon>
        <taxon>Candidatus Methanofastidiosaceae</taxon>
        <taxon>Candidatus Methanofastidiosum</taxon>
    </lineage>
</organism>
<dbReference type="InterPro" id="IPR018259">
    <property type="entry name" value="Ribosomal_eL21_CS"/>
</dbReference>
<dbReference type="EMBL" id="LNGE01000002">
    <property type="protein sequence ID" value="KYC46241.1"/>
    <property type="molecule type" value="Genomic_DNA"/>
</dbReference>